<protein>
    <recommendedName>
        <fullName evidence="4">Import component protein</fullName>
    </recommendedName>
</protein>
<keyword evidence="1" id="KW-0472">Membrane</keyword>
<feature type="transmembrane region" description="Helical" evidence="1">
    <location>
        <begin position="39"/>
        <end position="59"/>
    </location>
</feature>
<comment type="caution">
    <text evidence="2">The sequence shown here is derived from an EMBL/GenBank/DDBJ whole genome shotgun (WGS) entry which is preliminary data.</text>
</comment>
<reference evidence="2 3" key="1">
    <citation type="journal article" date="2015" name="Stand. Genomic Sci.">
        <title>Genomic Encyclopedia of Bacterial and Archaeal Type Strains, Phase III: the genomes of soil and plant-associated and newly described type strains.</title>
        <authorList>
            <person name="Whitman W.B."/>
            <person name="Woyke T."/>
            <person name="Klenk H.P."/>
            <person name="Zhou Y."/>
            <person name="Lilburn T.G."/>
            <person name="Beck B.J."/>
            <person name="De Vos P."/>
            <person name="Vandamme P."/>
            <person name="Eisen J.A."/>
            <person name="Garrity G."/>
            <person name="Hugenholtz P."/>
            <person name="Kyrpides N.C."/>
        </authorList>
    </citation>
    <scope>NUCLEOTIDE SEQUENCE [LARGE SCALE GENOMIC DNA]</scope>
    <source>
        <strain evidence="2 3">CGMCC 1.6855</strain>
    </source>
</reference>
<evidence type="ECO:0000313" key="3">
    <source>
        <dbReference type="Proteomes" id="UP000315908"/>
    </source>
</evidence>
<gene>
    <name evidence="2" type="ORF">IQ31_03846</name>
</gene>
<name>A0A562MBX4_9SPHI</name>
<evidence type="ECO:0008006" key="4">
    <source>
        <dbReference type="Google" id="ProtNLM"/>
    </source>
</evidence>
<feature type="transmembrane region" description="Helical" evidence="1">
    <location>
        <begin position="6"/>
        <end position="23"/>
    </location>
</feature>
<dbReference type="OrthoDB" id="6400719at2"/>
<organism evidence="2 3">
    <name type="scientific">Sphingobacterium siyangense</name>
    <dbReference type="NCBI Taxonomy" id="459529"/>
    <lineage>
        <taxon>Bacteria</taxon>
        <taxon>Pseudomonadati</taxon>
        <taxon>Bacteroidota</taxon>
        <taxon>Sphingobacteriia</taxon>
        <taxon>Sphingobacteriales</taxon>
        <taxon>Sphingobacteriaceae</taxon>
        <taxon>Sphingobacterium</taxon>
    </lineage>
</organism>
<proteinExistence type="predicted"/>
<evidence type="ECO:0000313" key="2">
    <source>
        <dbReference type="EMBL" id="TWI17404.1"/>
    </source>
</evidence>
<dbReference type="RefSeq" id="WP_145329176.1">
    <property type="nucleotide sequence ID" value="NZ_DAIRPU010000023.1"/>
</dbReference>
<dbReference type="Proteomes" id="UP000315908">
    <property type="component" value="Unassembled WGS sequence"/>
</dbReference>
<accession>A0A562MBX4</accession>
<keyword evidence="1" id="KW-1133">Transmembrane helix</keyword>
<dbReference type="EMBL" id="VLKR01000022">
    <property type="protein sequence ID" value="TWI17404.1"/>
    <property type="molecule type" value="Genomic_DNA"/>
</dbReference>
<sequence length="113" mass="12542">MSPRVQSILSYIGILWLVAYFGGKSQRNDFSSYHLKQGLGLLLFSFLFGVIVNIVGFFFASLAGILAYAGILFFIVMVIGIINAANDVKKPLPLVGELFDKQFPFLDRESNTD</sequence>
<dbReference type="AlphaFoldDB" id="A0A562MBX4"/>
<feature type="transmembrane region" description="Helical" evidence="1">
    <location>
        <begin position="65"/>
        <end position="85"/>
    </location>
</feature>
<keyword evidence="1" id="KW-0812">Transmembrane</keyword>
<evidence type="ECO:0000256" key="1">
    <source>
        <dbReference type="SAM" id="Phobius"/>
    </source>
</evidence>